<evidence type="ECO:0000313" key="2">
    <source>
        <dbReference type="Proteomes" id="UP001159405"/>
    </source>
</evidence>
<keyword evidence="2" id="KW-1185">Reference proteome</keyword>
<gene>
    <name evidence="1" type="ORF">PLOB_00002679</name>
</gene>
<accession>A0ABN8NAX0</accession>
<comment type="caution">
    <text evidence="1">The sequence shown here is derived from an EMBL/GenBank/DDBJ whole genome shotgun (WGS) entry which is preliminary data.</text>
</comment>
<evidence type="ECO:0008006" key="3">
    <source>
        <dbReference type="Google" id="ProtNLM"/>
    </source>
</evidence>
<sequence length="126" mass="14329">MAGAKWRYTMPELLDYLDDNFDIPNDGVNSDIRGLDEDFDEKNDLLPEVAVSEDEDDEDVDLAALDIEESSRGRPSNVSLNDFEWSSVRSDIDIPSFSQAVGPANVMPREYLTVDFFQLFVDNRML</sequence>
<evidence type="ECO:0000313" key="1">
    <source>
        <dbReference type="EMBL" id="CAH3043834.1"/>
    </source>
</evidence>
<protein>
    <recommendedName>
        <fullName evidence="3">PiggyBac transposable element-derived protein domain-containing protein</fullName>
    </recommendedName>
</protein>
<organism evidence="1 2">
    <name type="scientific">Porites lobata</name>
    <dbReference type="NCBI Taxonomy" id="104759"/>
    <lineage>
        <taxon>Eukaryota</taxon>
        <taxon>Metazoa</taxon>
        <taxon>Cnidaria</taxon>
        <taxon>Anthozoa</taxon>
        <taxon>Hexacorallia</taxon>
        <taxon>Scleractinia</taxon>
        <taxon>Fungiina</taxon>
        <taxon>Poritidae</taxon>
        <taxon>Porites</taxon>
    </lineage>
</organism>
<reference evidence="1 2" key="1">
    <citation type="submission" date="2022-05" db="EMBL/GenBank/DDBJ databases">
        <authorList>
            <consortium name="Genoscope - CEA"/>
            <person name="William W."/>
        </authorList>
    </citation>
    <scope>NUCLEOTIDE SEQUENCE [LARGE SCALE GENOMIC DNA]</scope>
</reference>
<dbReference type="EMBL" id="CALNXK010000011">
    <property type="protein sequence ID" value="CAH3043834.1"/>
    <property type="molecule type" value="Genomic_DNA"/>
</dbReference>
<proteinExistence type="predicted"/>
<name>A0ABN8NAX0_9CNID</name>
<dbReference type="Proteomes" id="UP001159405">
    <property type="component" value="Unassembled WGS sequence"/>
</dbReference>